<feature type="compositionally biased region" description="Acidic residues" evidence="4">
    <location>
        <begin position="51"/>
        <end position="65"/>
    </location>
</feature>
<dbReference type="GO" id="GO:0019843">
    <property type="term" value="F:rRNA binding"/>
    <property type="evidence" value="ECO:0007669"/>
    <property type="project" value="TreeGrafter"/>
</dbReference>
<feature type="domain" description="UTP25 C-terminal" evidence="5">
    <location>
        <begin position="449"/>
        <end position="625"/>
    </location>
</feature>
<evidence type="ECO:0008006" key="8">
    <source>
        <dbReference type="Google" id="ProtNLM"/>
    </source>
</evidence>
<name>A0A4U5QEJ0_POPAL</name>
<dbReference type="STRING" id="43335.A0A4U5QEJ0"/>
<dbReference type="InterPro" id="IPR053940">
    <property type="entry name" value="UTP25_NTPase-like"/>
</dbReference>
<dbReference type="PANTHER" id="PTHR12933">
    <property type="entry name" value="ORF PROTEIN-RELATED"/>
    <property type="match status" value="1"/>
</dbReference>
<sequence>MPAPSLRLKRHKRTNKSWADGKQKQKKRPRKEGKINLEEDVAGDSQSLSMFEEDSVEEGSDNESDLQEHRTAGIVDADGDSDSENILEASNTDQEQELDVKSQTVAKAPASRSSFHSHLEYKLPETEVEDLLKKKWKYQWDVPAFGMPNCKWVGTGESVFWRTSGSNDFHSSPQRFFFSSLTRWILVTKNDSKVGKRWRMLRMNCLVVMNFLESWFTRPKVLILLPFKSIANRAVNSLIKLTPGAYKVNVEHMSRFSNEFGNHDDEDNVNTNELTGSVKNSNSQKSSKPPDHQALFDGNVDDKFMIGIKFTRKSIKLFSDFYSSDLIVASPLALLKKIEEAKRDKEKDVDYLSSIEVLIIDHADVIAMQNWAFLTSVLEQLNCIPSKQHGTDIMRIRKWYLDGHARFYRQTIVLGCYANPDINASFNRQCVNYQGKVKLICQYKGVLPKVSDQVRQIYQRFDADSVAEADNARLDYFVQKVFPKIKDSDEGGVMLFISSYYEYVRLRNFLKSQNASLCLLGDYAEPRDVTRMRNWFRNGEKKIMLYTERFHFYRRYKIGGVRNLIIYSLPERKEFFPEVVNMLEGADDMTCTVLFSQYDQLQLERIVGTASARRMITSEKGVFVFC</sequence>
<evidence type="ECO:0000259" key="5">
    <source>
        <dbReference type="Pfam" id="PF06862"/>
    </source>
</evidence>
<evidence type="ECO:0000256" key="4">
    <source>
        <dbReference type="SAM" id="MobiDB-lite"/>
    </source>
</evidence>
<evidence type="ECO:0000256" key="1">
    <source>
        <dbReference type="ARBA" id="ARBA00004604"/>
    </source>
</evidence>
<dbReference type="GO" id="GO:0034511">
    <property type="term" value="F:U3 snoRNA binding"/>
    <property type="evidence" value="ECO:0007669"/>
    <property type="project" value="InterPro"/>
</dbReference>
<comment type="similarity">
    <text evidence="2">Belongs to the UTP25 family.</text>
</comment>
<evidence type="ECO:0000256" key="3">
    <source>
        <dbReference type="ARBA" id="ARBA00023242"/>
    </source>
</evidence>
<dbReference type="Pfam" id="PF06862">
    <property type="entry name" value="Utp25_C"/>
    <property type="match status" value="1"/>
</dbReference>
<feature type="domain" description="UTP25 NTP hydrolase-like" evidence="6">
    <location>
        <begin position="187"/>
        <end position="437"/>
    </location>
</feature>
<evidence type="ECO:0000313" key="7">
    <source>
        <dbReference type="EMBL" id="TKS07357.1"/>
    </source>
</evidence>
<dbReference type="SUPFAM" id="SSF52540">
    <property type="entry name" value="P-loop containing nucleoside triphosphate hydrolases"/>
    <property type="match status" value="1"/>
</dbReference>
<evidence type="ECO:0000259" key="6">
    <source>
        <dbReference type="Pfam" id="PF22916"/>
    </source>
</evidence>
<gene>
    <name evidence="7" type="ORF">D5086_0000114040</name>
</gene>
<dbReference type="InterPro" id="IPR010678">
    <property type="entry name" value="UTP25"/>
</dbReference>
<dbReference type="GO" id="GO:0000462">
    <property type="term" value="P:maturation of SSU-rRNA from tricistronic rRNA transcript (SSU-rRNA, 5.8S rRNA, LSU-rRNA)"/>
    <property type="evidence" value="ECO:0007669"/>
    <property type="project" value="TreeGrafter"/>
</dbReference>
<proteinExistence type="inferred from homology"/>
<feature type="region of interest" description="Disordered" evidence="4">
    <location>
        <begin position="260"/>
        <end position="295"/>
    </location>
</feature>
<comment type="caution">
    <text evidence="7">The sequence shown here is derived from an EMBL/GenBank/DDBJ whole genome shotgun (WGS) entry which is preliminary data.</text>
</comment>
<dbReference type="Pfam" id="PF22916">
    <property type="entry name" value="UTP25_NTPase-like"/>
    <property type="match status" value="1"/>
</dbReference>
<dbReference type="EMBL" id="RCHU01000327">
    <property type="protein sequence ID" value="TKS07357.1"/>
    <property type="molecule type" value="Genomic_DNA"/>
</dbReference>
<dbReference type="InterPro" id="IPR027417">
    <property type="entry name" value="P-loop_NTPase"/>
</dbReference>
<feature type="region of interest" description="Disordered" evidence="4">
    <location>
        <begin position="1"/>
        <end position="85"/>
    </location>
</feature>
<reference evidence="7" key="1">
    <citation type="submission" date="2018-10" db="EMBL/GenBank/DDBJ databases">
        <title>Population genomic analysis revealed the cold adaptation of white poplar.</title>
        <authorList>
            <person name="Liu Y.-J."/>
        </authorList>
    </citation>
    <scope>NUCLEOTIDE SEQUENCE [LARGE SCALE GENOMIC DNA]</scope>
    <source>
        <strain evidence="7">PAL-ZL1</strain>
    </source>
</reference>
<dbReference type="GO" id="GO:0032040">
    <property type="term" value="C:small-subunit processome"/>
    <property type="evidence" value="ECO:0007669"/>
    <property type="project" value="TreeGrafter"/>
</dbReference>
<evidence type="ECO:0000256" key="2">
    <source>
        <dbReference type="ARBA" id="ARBA00009223"/>
    </source>
</evidence>
<protein>
    <recommendedName>
        <fullName evidence="8">U3 small nucleolar RNA-associated protein 25</fullName>
    </recommendedName>
</protein>
<comment type="subcellular location">
    <subcellularLocation>
        <location evidence="1">Nucleus</location>
        <location evidence="1">Nucleolus</location>
    </subcellularLocation>
</comment>
<dbReference type="AlphaFoldDB" id="A0A4U5QEJ0"/>
<accession>A0A4U5QEJ0</accession>
<feature type="compositionally biased region" description="Low complexity" evidence="4">
    <location>
        <begin position="277"/>
        <end position="287"/>
    </location>
</feature>
<organism evidence="7">
    <name type="scientific">Populus alba</name>
    <name type="common">White poplar</name>
    <dbReference type="NCBI Taxonomy" id="43335"/>
    <lineage>
        <taxon>Eukaryota</taxon>
        <taxon>Viridiplantae</taxon>
        <taxon>Streptophyta</taxon>
        <taxon>Embryophyta</taxon>
        <taxon>Tracheophyta</taxon>
        <taxon>Spermatophyta</taxon>
        <taxon>Magnoliopsida</taxon>
        <taxon>eudicotyledons</taxon>
        <taxon>Gunneridae</taxon>
        <taxon>Pentapetalae</taxon>
        <taxon>rosids</taxon>
        <taxon>fabids</taxon>
        <taxon>Malpighiales</taxon>
        <taxon>Salicaceae</taxon>
        <taxon>Saliceae</taxon>
        <taxon>Populus</taxon>
    </lineage>
</organism>
<dbReference type="PANTHER" id="PTHR12933:SF0">
    <property type="entry name" value="U3 SMALL NUCLEOLAR RNA-ASSOCIATED PROTEIN 25 HOMOLOG"/>
    <property type="match status" value="1"/>
</dbReference>
<dbReference type="InterPro" id="IPR053939">
    <property type="entry name" value="UTP25_C"/>
</dbReference>
<keyword evidence="3" id="KW-0539">Nucleus</keyword>
<dbReference type="Gene3D" id="3.40.50.300">
    <property type="entry name" value="P-loop containing nucleotide triphosphate hydrolases"/>
    <property type="match status" value="1"/>
</dbReference>